<evidence type="ECO:0008006" key="3">
    <source>
        <dbReference type="Google" id="ProtNLM"/>
    </source>
</evidence>
<proteinExistence type="predicted"/>
<dbReference type="EMBL" id="AHIE01000008">
    <property type="protein sequence ID" value="EHU01384.1"/>
    <property type="molecule type" value="Genomic_DNA"/>
</dbReference>
<evidence type="ECO:0000313" key="2">
    <source>
        <dbReference type="Proteomes" id="UP000005050"/>
    </source>
</evidence>
<dbReference type="Proteomes" id="UP000005050">
    <property type="component" value="Unassembled WGS sequence"/>
</dbReference>
<dbReference type="AlphaFoldDB" id="H3RBP5"/>
<comment type="caution">
    <text evidence="1">The sequence shown here is derived from an EMBL/GenBank/DDBJ whole genome shotgun (WGS) entry which is preliminary data.</text>
</comment>
<organism evidence="1 2">
    <name type="scientific">Pantoea stewartii subsp. stewartii DC283</name>
    <dbReference type="NCBI Taxonomy" id="660596"/>
    <lineage>
        <taxon>Bacteria</taxon>
        <taxon>Pseudomonadati</taxon>
        <taxon>Pseudomonadota</taxon>
        <taxon>Gammaproteobacteria</taxon>
        <taxon>Enterobacterales</taxon>
        <taxon>Erwiniaceae</taxon>
        <taxon>Pantoea</taxon>
    </lineage>
</organism>
<accession>H3RBP5</accession>
<evidence type="ECO:0000313" key="1">
    <source>
        <dbReference type="EMBL" id="EHU01384.1"/>
    </source>
</evidence>
<reference evidence="1 2" key="1">
    <citation type="journal article" date="2012" name="Mol. Microbiol.">
        <title>The genetic and structural basis of two distinct terminal side branch residues in stewartan and amylovoran exopolysaccharides and their potential role in host adaptation.</title>
        <authorList>
            <person name="Wang X."/>
            <person name="Yang F."/>
            <person name="von Bodman S.B."/>
        </authorList>
    </citation>
    <scope>NUCLEOTIDE SEQUENCE [LARGE SCALE GENOMIC DNA]</scope>
    <source>
        <strain evidence="1 2">DC283</strain>
    </source>
</reference>
<dbReference type="InterPro" id="IPR003458">
    <property type="entry name" value="Phage_T4_Gp38_tail_assem"/>
</dbReference>
<protein>
    <recommendedName>
        <fullName evidence="3">Tail fiber assembly protein</fullName>
    </recommendedName>
</protein>
<dbReference type="STRING" id="660596.DSJ_10260"/>
<dbReference type="Pfam" id="PF02413">
    <property type="entry name" value="Caudo_TAP"/>
    <property type="match status" value="1"/>
</dbReference>
<sequence>MNSRQWPGKAALGRLKGDELAAYNTWLDYLDALYAVDTSKAPDITWPVKPT</sequence>
<name>H3RBP5_PANSE</name>
<gene>
    <name evidence="1" type="ORF">CKS_4137</name>
</gene>
<dbReference type="PATRIC" id="fig|660596.6.peg.1397"/>